<dbReference type="PROSITE" id="PS50168">
    <property type="entry name" value="DED"/>
    <property type="match status" value="1"/>
</dbReference>
<accession>A0ABY7DKI4</accession>
<dbReference type="PROSITE" id="PS50017">
    <property type="entry name" value="DEATH_DOMAIN"/>
    <property type="match status" value="1"/>
</dbReference>
<keyword evidence="1" id="KW-0053">Apoptosis</keyword>
<dbReference type="Gene3D" id="1.10.533.10">
    <property type="entry name" value="Death Domain, Fas"/>
    <property type="match status" value="2"/>
</dbReference>
<dbReference type="Pfam" id="PF00531">
    <property type="entry name" value="Death"/>
    <property type="match status" value="1"/>
</dbReference>
<evidence type="ECO:0000256" key="1">
    <source>
        <dbReference type="ARBA" id="ARBA00022703"/>
    </source>
</evidence>
<protein>
    <recommendedName>
        <fullName evidence="6">FADD</fullName>
    </recommendedName>
</protein>
<dbReference type="InterPro" id="IPR000488">
    <property type="entry name" value="Death_dom"/>
</dbReference>
<evidence type="ECO:0000313" key="4">
    <source>
        <dbReference type="EMBL" id="WAQ97451.1"/>
    </source>
</evidence>
<dbReference type="InterPro" id="IPR011029">
    <property type="entry name" value="DEATH-like_dom_sf"/>
</dbReference>
<feature type="domain" description="Death" evidence="2">
    <location>
        <begin position="161"/>
        <end position="220"/>
    </location>
</feature>
<keyword evidence="5" id="KW-1185">Reference proteome</keyword>
<gene>
    <name evidence="4" type="ORF">MAR_030141</name>
</gene>
<dbReference type="Pfam" id="PF01335">
    <property type="entry name" value="DED"/>
    <property type="match status" value="1"/>
</dbReference>
<name>A0ABY7DKI4_MYAAR</name>
<reference evidence="4" key="1">
    <citation type="submission" date="2022-11" db="EMBL/GenBank/DDBJ databases">
        <title>Centuries of genome instability and evolution in soft-shell clam transmissible cancer (bioRxiv).</title>
        <authorList>
            <person name="Hart S.F.M."/>
            <person name="Yonemitsu M.A."/>
            <person name="Giersch R.M."/>
            <person name="Beal B.F."/>
            <person name="Arriagada G."/>
            <person name="Davis B.W."/>
            <person name="Ostrander E.A."/>
            <person name="Goff S.P."/>
            <person name="Metzger M.J."/>
        </authorList>
    </citation>
    <scope>NUCLEOTIDE SEQUENCE</scope>
    <source>
        <strain evidence="4">MELC-2E11</strain>
        <tissue evidence="4">Siphon/mantle</tissue>
    </source>
</reference>
<sequence>MADQLEKYRDVLLEISHCIDENDLSKMKFVSLDKIKKKQSEKILNPLQFFTALEERGFLGQNNLSYLKNLLQKCCAGKVNGLRILELYEQGLIQGIPLYDTPQGATFNLPGPGVPNGGHPGQSQVIYVVHEPGRVPDGNLNGRQERQIYNGPDLSEETDFLTNNLGRDWKFYMRALGIHDNDIDSVSHDYTSMRERIRQCLLLWQQEQQQNANRIKLINACKHSSVRRMDLACKIEDGSFRNER</sequence>
<dbReference type="PANTHER" id="PTHR48169:SF7">
    <property type="entry name" value="CASPASE 10"/>
    <property type="match status" value="1"/>
</dbReference>
<dbReference type="CDD" id="cd08336">
    <property type="entry name" value="DED_FADD"/>
    <property type="match status" value="1"/>
</dbReference>
<feature type="domain" description="DED" evidence="3">
    <location>
        <begin position="7"/>
        <end position="71"/>
    </location>
</feature>
<dbReference type="PANTHER" id="PTHR48169">
    <property type="entry name" value="DED DOMAIN-CONTAINING PROTEIN"/>
    <property type="match status" value="1"/>
</dbReference>
<proteinExistence type="predicted"/>
<evidence type="ECO:0000313" key="5">
    <source>
        <dbReference type="Proteomes" id="UP001164746"/>
    </source>
</evidence>
<organism evidence="4 5">
    <name type="scientific">Mya arenaria</name>
    <name type="common">Soft-shell clam</name>
    <dbReference type="NCBI Taxonomy" id="6604"/>
    <lineage>
        <taxon>Eukaryota</taxon>
        <taxon>Metazoa</taxon>
        <taxon>Spiralia</taxon>
        <taxon>Lophotrochozoa</taxon>
        <taxon>Mollusca</taxon>
        <taxon>Bivalvia</taxon>
        <taxon>Autobranchia</taxon>
        <taxon>Heteroconchia</taxon>
        <taxon>Euheterodonta</taxon>
        <taxon>Imparidentia</taxon>
        <taxon>Neoheterodontei</taxon>
        <taxon>Myida</taxon>
        <taxon>Myoidea</taxon>
        <taxon>Myidae</taxon>
        <taxon>Mya</taxon>
    </lineage>
</organism>
<evidence type="ECO:0008006" key="6">
    <source>
        <dbReference type="Google" id="ProtNLM"/>
    </source>
</evidence>
<dbReference type="EMBL" id="CP111013">
    <property type="protein sequence ID" value="WAQ97451.1"/>
    <property type="molecule type" value="Genomic_DNA"/>
</dbReference>
<evidence type="ECO:0000259" key="2">
    <source>
        <dbReference type="PROSITE" id="PS50017"/>
    </source>
</evidence>
<dbReference type="SUPFAM" id="SSF47986">
    <property type="entry name" value="DEATH domain"/>
    <property type="match status" value="2"/>
</dbReference>
<evidence type="ECO:0000259" key="3">
    <source>
        <dbReference type="PROSITE" id="PS50168"/>
    </source>
</evidence>
<dbReference type="Proteomes" id="UP001164746">
    <property type="component" value="Chromosome 2"/>
</dbReference>
<dbReference type="InterPro" id="IPR001875">
    <property type="entry name" value="DED_dom"/>
</dbReference>